<dbReference type="Gene3D" id="3.20.20.150">
    <property type="entry name" value="Divalent-metal-dependent TIM barrel enzymes"/>
    <property type="match status" value="1"/>
</dbReference>
<dbReference type="InterPro" id="IPR001719">
    <property type="entry name" value="AP_endonuc_2"/>
</dbReference>
<dbReference type="GO" id="GO:0006284">
    <property type="term" value="P:base-excision repair"/>
    <property type="evidence" value="ECO:0007669"/>
    <property type="project" value="TreeGrafter"/>
</dbReference>
<reference evidence="2 3" key="1">
    <citation type="submission" date="2018-10" db="EMBL/GenBank/DDBJ databases">
        <authorList>
            <person name="Peiro R."/>
            <person name="Begona"/>
            <person name="Cbmso G."/>
            <person name="Lopez M."/>
            <person name="Gonzalez S."/>
            <person name="Sacristan E."/>
            <person name="Castillo E."/>
        </authorList>
    </citation>
    <scope>NUCLEOTIDE SEQUENCE [LARGE SCALE GENOMIC DNA]</scope>
    <source>
        <strain evidence="2">TTHNAR1</strain>
        <plasmid evidence="3">4</plasmid>
    </source>
</reference>
<evidence type="ECO:0000313" key="2">
    <source>
        <dbReference type="EMBL" id="VCU54630.1"/>
    </source>
</evidence>
<feature type="domain" description="Xylose isomerase-like TIM barrel" evidence="1">
    <location>
        <begin position="48"/>
        <end position="227"/>
    </location>
</feature>
<organism evidence="2 3">
    <name type="scientific">Thermus thermophilus</name>
    <dbReference type="NCBI Taxonomy" id="274"/>
    <lineage>
        <taxon>Bacteria</taxon>
        <taxon>Thermotogati</taxon>
        <taxon>Deinococcota</taxon>
        <taxon>Deinococci</taxon>
        <taxon>Thermales</taxon>
        <taxon>Thermaceae</taxon>
        <taxon>Thermus</taxon>
    </lineage>
</organism>
<keyword evidence="2" id="KW-0614">Plasmid</keyword>
<dbReference type="GO" id="GO:0003677">
    <property type="term" value="F:DNA binding"/>
    <property type="evidence" value="ECO:0007669"/>
    <property type="project" value="InterPro"/>
</dbReference>
<geneLocation type="plasmid" evidence="2 3">
    <name>4</name>
</geneLocation>
<dbReference type="InterPro" id="IPR036237">
    <property type="entry name" value="Xyl_isomerase-like_sf"/>
</dbReference>
<dbReference type="GO" id="GO:0008081">
    <property type="term" value="F:phosphoric diester hydrolase activity"/>
    <property type="evidence" value="ECO:0007669"/>
    <property type="project" value="TreeGrafter"/>
</dbReference>
<dbReference type="InterPro" id="IPR013022">
    <property type="entry name" value="Xyl_isomerase-like_TIM-brl"/>
</dbReference>
<sequence>MERDADRALTQGAYGEPMDLRIAMGVEDALRFSAPEDPWLGLEVYLDPALLEEDALFAKLATGYEGILSVHLPFWNLDLVSPDPEVRNLTLRRLLLGLDRAAELGAERAVFHSGIPHGRTLEEALDRADRLIQALKPVVRRAGTLGVELVLENTHEPEPRALAPILEAYPEVGFCFDAAHARVFSRVPEPGPWLALEPDHLHLNDTDGLYDRHWNLGTGVLGHRTWLGPYLDRTLVLEVRVDPAPSVAFLRSLRESLPDRALTEGA</sequence>
<keyword evidence="2" id="KW-0378">Hydrolase</keyword>
<dbReference type="GO" id="GO:0008270">
    <property type="term" value="F:zinc ion binding"/>
    <property type="evidence" value="ECO:0007669"/>
    <property type="project" value="InterPro"/>
</dbReference>
<dbReference type="Proteomes" id="UP000279841">
    <property type="component" value="Plasmid 4"/>
</dbReference>
<dbReference type="Pfam" id="PF01261">
    <property type="entry name" value="AP_endonuc_2"/>
    <property type="match status" value="1"/>
</dbReference>
<name>A0A3P4AUX3_THETH</name>
<evidence type="ECO:0000259" key="1">
    <source>
        <dbReference type="Pfam" id="PF01261"/>
    </source>
</evidence>
<dbReference type="AlphaFoldDB" id="A0A3P4AUX3"/>
<protein>
    <submittedName>
        <fullName evidence="2">Endonuclease 4</fullName>
    </submittedName>
</protein>
<keyword evidence="2" id="KW-0255">Endonuclease</keyword>
<evidence type="ECO:0000313" key="3">
    <source>
        <dbReference type="Proteomes" id="UP000279841"/>
    </source>
</evidence>
<gene>
    <name evidence="2" type="primary">nfo_1</name>
    <name evidence="2" type="ORF">TTHNP4_00038</name>
</gene>
<dbReference type="PANTHER" id="PTHR21445">
    <property type="entry name" value="ENDONUCLEASE IV ENDODEOXYRIBONUCLEASE IV"/>
    <property type="match status" value="1"/>
</dbReference>
<accession>A0A3P4AUX3</accession>
<dbReference type="SUPFAM" id="SSF51658">
    <property type="entry name" value="Xylose isomerase-like"/>
    <property type="match status" value="1"/>
</dbReference>
<dbReference type="PANTHER" id="PTHR21445:SF0">
    <property type="entry name" value="APURINIC-APYRIMIDINIC ENDONUCLEASE"/>
    <property type="match status" value="1"/>
</dbReference>
<keyword evidence="2" id="KW-0540">Nuclease</keyword>
<dbReference type="GO" id="GO:0003906">
    <property type="term" value="F:DNA-(apurinic or apyrimidinic site) endonuclease activity"/>
    <property type="evidence" value="ECO:0007669"/>
    <property type="project" value="TreeGrafter"/>
</dbReference>
<proteinExistence type="predicted"/>
<dbReference type="EMBL" id="LR027520">
    <property type="protein sequence ID" value="VCU54630.1"/>
    <property type="molecule type" value="Genomic_DNA"/>
</dbReference>